<reference evidence="1" key="1">
    <citation type="journal article" date="2021" name="Proc. Natl. Acad. Sci. U.S.A.">
        <title>A Catalog of Tens of Thousands of Viruses from Human Metagenomes Reveals Hidden Associations with Chronic Diseases.</title>
        <authorList>
            <person name="Tisza M.J."/>
            <person name="Buck C.B."/>
        </authorList>
    </citation>
    <scope>NUCLEOTIDE SEQUENCE</scope>
    <source>
        <strain evidence="1">Cto6l14</strain>
    </source>
</reference>
<dbReference type="EMBL" id="BK015887">
    <property type="protein sequence ID" value="DAD71742.1"/>
    <property type="molecule type" value="Genomic_DNA"/>
</dbReference>
<dbReference type="GO" id="GO:0000287">
    <property type="term" value="F:magnesium ion binding"/>
    <property type="evidence" value="ECO:0007669"/>
    <property type="project" value="InterPro"/>
</dbReference>
<dbReference type="Pfam" id="PF05866">
    <property type="entry name" value="RusA"/>
    <property type="match status" value="1"/>
</dbReference>
<accession>A0A8S5LP71</accession>
<name>A0A8S5LP71_9CAUD</name>
<dbReference type="SUPFAM" id="SSF103084">
    <property type="entry name" value="Holliday junction resolvase RusA"/>
    <property type="match status" value="1"/>
</dbReference>
<sequence length="139" mass="16230">MELIILKKMKTEFFMPMIPPTVTYQQKRISHINGKMVMWEDDNLKDARAKLMAHLGKHIPKGKYTTGVRLITKWCFPRLGKHQNGEYRTTKPDTDNLQKLLKDVMTDVGYWTDDALVASEVCEKFWADIPGIYIKIEEL</sequence>
<dbReference type="Gene3D" id="3.30.1330.70">
    <property type="entry name" value="Holliday junction resolvase RusA"/>
    <property type="match status" value="1"/>
</dbReference>
<dbReference type="GO" id="GO:0006281">
    <property type="term" value="P:DNA repair"/>
    <property type="evidence" value="ECO:0007669"/>
    <property type="project" value="InterPro"/>
</dbReference>
<dbReference type="InterPro" id="IPR036614">
    <property type="entry name" value="RusA-like_sf"/>
</dbReference>
<protein>
    <submittedName>
        <fullName evidence="1">Endodeoxyribonuclease RusA</fullName>
    </submittedName>
</protein>
<dbReference type="InterPro" id="IPR008822">
    <property type="entry name" value="Endonuclease_RusA-like"/>
</dbReference>
<organism evidence="1">
    <name type="scientific">Siphoviridae sp. cto6l14</name>
    <dbReference type="NCBI Taxonomy" id="2827590"/>
    <lineage>
        <taxon>Viruses</taxon>
        <taxon>Duplodnaviria</taxon>
        <taxon>Heunggongvirae</taxon>
        <taxon>Uroviricota</taxon>
        <taxon>Caudoviricetes</taxon>
    </lineage>
</organism>
<dbReference type="GO" id="GO:0006310">
    <property type="term" value="P:DNA recombination"/>
    <property type="evidence" value="ECO:0007669"/>
    <property type="project" value="InterPro"/>
</dbReference>
<evidence type="ECO:0000313" key="1">
    <source>
        <dbReference type="EMBL" id="DAD71742.1"/>
    </source>
</evidence>
<proteinExistence type="predicted"/>